<evidence type="ECO:0000313" key="6">
    <source>
        <dbReference type="Proteomes" id="UP000236736"/>
    </source>
</evidence>
<dbReference type="RefSeq" id="WP_103926572.1">
    <property type="nucleotide sequence ID" value="NZ_FNVR01000040.1"/>
</dbReference>
<keyword evidence="2 5" id="KW-0436">Ligase</keyword>
<dbReference type="Pfam" id="PF04107">
    <property type="entry name" value="GCS2"/>
    <property type="match status" value="1"/>
</dbReference>
<reference evidence="6" key="1">
    <citation type="submission" date="2016-10" db="EMBL/GenBank/DDBJ databases">
        <authorList>
            <person name="Varghese N."/>
            <person name="Submissions S."/>
        </authorList>
    </citation>
    <scope>NUCLEOTIDE SEQUENCE [LARGE SCALE GENOMIC DNA]</scope>
    <source>
        <strain evidence="6">DSM 17298</strain>
    </source>
</reference>
<evidence type="ECO:0000256" key="3">
    <source>
        <dbReference type="ARBA" id="ARBA00022741"/>
    </source>
</evidence>
<dbReference type="Gene3D" id="3.30.590.20">
    <property type="match status" value="1"/>
</dbReference>
<dbReference type="AlphaFoldDB" id="A0A1H6AB95"/>
<evidence type="ECO:0000256" key="1">
    <source>
        <dbReference type="ARBA" id="ARBA00012220"/>
    </source>
</evidence>
<dbReference type="EMBL" id="FNVR01000040">
    <property type="protein sequence ID" value="SEG45642.1"/>
    <property type="molecule type" value="Genomic_DNA"/>
</dbReference>
<evidence type="ECO:0000256" key="2">
    <source>
        <dbReference type="ARBA" id="ARBA00022598"/>
    </source>
</evidence>
<proteinExistence type="predicted"/>
<dbReference type="STRING" id="1120964.GCA_001313265_07088"/>
<keyword evidence="3" id="KW-0547">Nucleotide-binding</keyword>
<dbReference type="SUPFAM" id="SSF55931">
    <property type="entry name" value="Glutamine synthetase/guanido kinase"/>
    <property type="match status" value="1"/>
</dbReference>
<protein>
    <recommendedName>
        <fullName evidence="1">glutamate--cysteine ligase</fullName>
        <ecNumber evidence="1">6.3.2.2</ecNumber>
    </recommendedName>
</protein>
<dbReference type="GO" id="GO:0004357">
    <property type="term" value="F:glutamate-cysteine ligase activity"/>
    <property type="evidence" value="ECO:0007669"/>
    <property type="project" value="UniProtKB-EC"/>
</dbReference>
<evidence type="ECO:0000313" key="5">
    <source>
        <dbReference type="EMBL" id="SEG45642.1"/>
    </source>
</evidence>
<dbReference type="PANTHER" id="PTHR34378">
    <property type="entry name" value="GLUTAMATE--CYSTEINE LIGASE, CHLOROPLASTIC"/>
    <property type="match status" value="1"/>
</dbReference>
<dbReference type="EC" id="6.3.2.2" evidence="1"/>
<dbReference type="Proteomes" id="UP000236736">
    <property type="component" value="Unassembled WGS sequence"/>
</dbReference>
<sequence>MTANKLSFEDCRDFLAQELFKPKTTQSLLPSKTGLIGVELEAFPVRFLDLKKTKAIPVPLKSDQFSLHETLEKAANQAGDILNQDKKGDPNPIRFPEGSSFQYEPGGQVEIATSPCSSLDKLIHQLRFQQGILDQLTSAHQIHFLQMGTHPWFDAAQIGLQLEKPRYLALQKYFSQLGPSGVQMMRQTCSLHVNLDLGETEDLQAKRYVAANLLTPFATALFANSGILERKVTLRKSHRSYLWQQLDPKRSGIRLGNKPGELFSKSSLIDAYLDFAMKAPIIHIKSVEKQVFSEEFTFGGWIQNPIDGINPSIFDLENHLSLLYPEVRPKGFLEIRTADALPGEWQLVPAFFYTGLLYSDTILDKVLEVLLPYRNEMDTLWRKGSFGFESNQILTISQQLMSLAIDGLNGLPDDFVGKESQANLITFFEKFPSQGKTLADECIYRFSEGKSLIF</sequence>
<dbReference type="InterPro" id="IPR014746">
    <property type="entry name" value="Gln_synth/guanido_kin_cat_dom"/>
</dbReference>
<organism evidence="5 6">
    <name type="scientific">Algoriphagus boritolerans DSM 17298 = JCM 18970</name>
    <dbReference type="NCBI Taxonomy" id="1120964"/>
    <lineage>
        <taxon>Bacteria</taxon>
        <taxon>Pseudomonadati</taxon>
        <taxon>Bacteroidota</taxon>
        <taxon>Cytophagia</taxon>
        <taxon>Cytophagales</taxon>
        <taxon>Cyclobacteriaceae</taxon>
        <taxon>Algoriphagus</taxon>
    </lineage>
</organism>
<accession>A0A1H6AB95</accession>
<gene>
    <name evidence="5" type="ORF">SAMN03080598_04018</name>
</gene>
<dbReference type="OrthoDB" id="9780152at2"/>
<dbReference type="GO" id="GO:0005524">
    <property type="term" value="F:ATP binding"/>
    <property type="evidence" value="ECO:0007669"/>
    <property type="project" value="UniProtKB-KW"/>
</dbReference>
<evidence type="ECO:0000256" key="4">
    <source>
        <dbReference type="ARBA" id="ARBA00022840"/>
    </source>
</evidence>
<dbReference type="PANTHER" id="PTHR34378:SF1">
    <property type="entry name" value="GLUTAMATE--CYSTEINE LIGASE, CHLOROPLASTIC"/>
    <property type="match status" value="1"/>
</dbReference>
<dbReference type="InterPro" id="IPR035434">
    <property type="entry name" value="GCL_bact_plant"/>
</dbReference>
<keyword evidence="4" id="KW-0067">ATP-binding</keyword>
<dbReference type="InterPro" id="IPR006336">
    <property type="entry name" value="GCS2"/>
</dbReference>
<name>A0A1H6AB95_9BACT</name>
<keyword evidence="6" id="KW-1185">Reference proteome</keyword>
<dbReference type="GO" id="GO:0006750">
    <property type="term" value="P:glutathione biosynthetic process"/>
    <property type="evidence" value="ECO:0007669"/>
    <property type="project" value="InterPro"/>
</dbReference>